<proteinExistence type="predicted"/>
<protein>
    <submittedName>
        <fullName evidence="2">Uncharacterized protein</fullName>
    </submittedName>
</protein>
<feature type="region of interest" description="Disordered" evidence="1">
    <location>
        <begin position="137"/>
        <end position="157"/>
    </location>
</feature>
<feature type="compositionally biased region" description="Low complexity" evidence="1">
    <location>
        <begin position="19"/>
        <end position="28"/>
    </location>
</feature>
<feature type="compositionally biased region" description="Basic and acidic residues" evidence="1">
    <location>
        <begin position="274"/>
        <end position="287"/>
    </location>
</feature>
<organism evidence="2 3">
    <name type="scientific">Streptomyces demainii</name>
    <dbReference type="NCBI Taxonomy" id="588122"/>
    <lineage>
        <taxon>Bacteria</taxon>
        <taxon>Bacillati</taxon>
        <taxon>Actinomycetota</taxon>
        <taxon>Actinomycetes</taxon>
        <taxon>Kitasatosporales</taxon>
        <taxon>Streptomycetaceae</taxon>
        <taxon>Streptomyces</taxon>
    </lineage>
</organism>
<feature type="region of interest" description="Disordered" evidence="1">
    <location>
        <begin position="221"/>
        <end position="320"/>
    </location>
</feature>
<accession>A0ABT9KWY6</accession>
<feature type="region of interest" description="Disordered" evidence="1">
    <location>
        <begin position="69"/>
        <end position="89"/>
    </location>
</feature>
<reference evidence="2 3" key="1">
    <citation type="submission" date="2023-07" db="EMBL/GenBank/DDBJ databases">
        <title>Sequencing the genomes of 1000 actinobacteria strains.</title>
        <authorList>
            <person name="Klenk H.-P."/>
        </authorList>
    </citation>
    <scope>NUCLEOTIDE SEQUENCE [LARGE SCALE GENOMIC DNA]</scope>
    <source>
        <strain evidence="2 3">DSM 41600</strain>
    </source>
</reference>
<feature type="region of interest" description="Disordered" evidence="1">
    <location>
        <begin position="1"/>
        <end position="46"/>
    </location>
</feature>
<evidence type="ECO:0000256" key="1">
    <source>
        <dbReference type="SAM" id="MobiDB-lite"/>
    </source>
</evidence>
<feature type="compositionally biased region" description="Basic residues" evidence="1">
    <location>
        <begin position="253"/>
        <end position="267"/>
    </location>
</feature>
<feature type="compositionally biased region" description="Basic residues" evidence="1">
    <location>
        <begin position="29"/>
        <end position="43"/>
    </location>
</feature>
<dbReference type="Proteomes" id="UP001234880">
    <property type="component" value="Unassembled WGS sequence"/>
</dbReference>
<keyword evidence="3" id="KW-1185">Reference proteome</keyword>
<evidence type="ECO:0000313" key="3">
    <source>
        <dbReference type="Proteomes" id="UP001234880"/>
    </source>
</evidence>
<comment type="caution">
    <text evidence="2">The sequence shown here is derived from an EMBL/GenBank/DDBJ whole genome shotgun (WGS) entry which is preliminary data.</text>
</comment>
<dbReference type="EMBL" id="JAURUE010000001">
    <property type="protein sequence ID" value="MDP9612956.1"/>
    <property type="molecule type" value="Genomic_DNA"/>
</dbReference>
<name>A0ABT9KWY6_9ACTN</name>
<sequence>MLAVSSPTSVPRDRLGQDGRPLGVLLPRGRPRRRRKAKVPRHHSGLDPAWCACPDPRWLALVAARATEQRTRSPWFRRRPQGAPPSPVRRFRPAAPPLMLTAPGGLSHGGASPRTYRWFSSPGRGGGAPVTALLEGRRRRRPPGPRRAGPGCRLDARKTEAYAAPPLPRTARNDHGSSPLVFYIFFFFFFFTARSCSHAARDGLRMAETFTRVLAEATADPYAPSAPCSTRKTGSWPGGGYAAPQRHGSGLPRRGKLHSSWRDRRPHPGPGGDHGTERPPRTGESNRRANASPTRCGDGSRARRTCSDFACPVTPDSTPL</sequence>
<evidence type="ECO:0000313" key="2">
    <source>
        <dbReference type="EMBL" id="MDP9612956.1"/>
    </source>
</evidence>
<gene>
    <name evidence="2" type="ORF">JOF35_005233</name>
</gene>